<evidence type="ECO:0000313" key="3">
    <source>
        <dbReference type="EMBL" id="SLN54650.1"/>
    </source>
</evidence>
<organism evidence="3 4">
    <name type="scientific">Pseudooctadecabacter jejudonensis</name>
    <dbReference type="NCBI Taxonomy" id="1391910"/>
    <lineage>
        <taxon>Bacteria</taxon>
        <taxon>Pseudomonadati</taxon>
        <taxon>Pseudomonadota</taxon>
        <taxon>Alphaproteobacteria</taxon>
        <taxon>Rhodobacterales</taxon>
        <taxon>Paracoccaceae</taxon>
        <taxon>Pseudooctadecabacter</taxon>
    </lineage>
</organism>
<dbReference type="RefSeq" id="WP_085865251.1">
    <property type="nucleotide sequence ID" value="NZ_FWFT01000005.1"/>
</dbReference>
<keyword evidence="2" id="KW-0472">Membrane</keyword>
<keyword evidence="4" id="KW-1185">Reference proteome</keyword>
<evidence type="ECO:0000256" key="2">
    <source>
        <dbReference type="SAM" id="Phobius"/>
    </source>
</evidence>
<accession>A0A1Y5T5T4</accession>
<evidence type="ECO:0000256" key="1">
    <source>
        <dbReference type="SAM" id="MobiDB-lite"/>
    </source>
</evidence>
<dbReference type="OrthoDB" id="9980345at2"/>
<feature type="region of interest" description="Disordered" evidence="1">
    <location>
        <begin position="208"/>
        <end position="238"/>
    </location>
</feature>
<keyword evidence="2" id="KW-0812">Transmembrane</keyword>
<gene>
    <name evidence="3" type="ORF">PSJ8397_02857</name>
</gene>
<sequence length="238" mass="25164">MADDNTPDEMPPKAPPYATNTLVKDGDIRILAWVGGGAMGVLVLFGLVLGQTGLIDFPHLNRSEDLGEYYVDTLIYRERRVALALVMRTFITGFSFVVGLALCTMGGLFILRQVTSLTTISGSMGGGPNALSALSDGEDAAKTLKESQFAFSSYSPGVLFMLGGVLVMGITQALAIPIKSIEVVPPGATAWCLTEEGGTYEICRADVETEDAVSPPTTPDRATPQPPAFEPVATGEEE</sequence>
<name>A0A1Y5T5T4_9RHOB</name>
<dbReference type="Proteomes" id="UP000193623">
    <property type="component" value="Unassembled WGS sequence"/>
</dbReference>
<feature type="transmembrane region" description="Helical" evidence="2">
    <location>
        <begin position="154"/>
        <end position="176"/>
    </location>
</feature>
<dbReference type="EMBL" id="FWFT01000005">
    <property type="protein sequence ID" value="SLN54650.1"/>
    <property type="molecule type" value="Genomic_DNA"/>
</dbReference>
<keyword evidence="2" id="KW-1133">Transmembrane helix</keyword>
<reference evidence="3 4" key="1">
    <citation type="submission" date="2017-03" db="EMBL/GenBank/DDBJ databases">
        <authorList>
            <person name="Afonso C.L."/>
            <person name="Miller P.J."/>
            <person name="Scott M.A."/>
            <person name="Spackman E."/>
            <person name="Goraichik I."/>
            <person name="Dimitrov K.M."/>
            <person name="Suarez D.L."/>
            <person name="Swayne D.E."/>
        </authorList>
    </citation>
    <scope>NUCLEOTIDE SEQUENCE [LARGE SCALE GENOMIC DNA]</scope>
    <source>
        <strain evidence="3 4">CECT 8397</strain>
    </source>
</reference>
<proteinExistence type="predicted"/>
<feature type="transmembrane region" description="Helical" evidence="2">
    <location>
        <begin position="85"/>
        <end position="111"/>
    </location>
</feature>
<dbReference type="AlphaFoldDB" id="A0A1Y5T5T4"/>
<protein>
    <submittedName>
        <fullName evidence="3">Uncharacterized protein</fullName>
    </submittedName>
</protein>
<feature type="transmembrane region" description="Helical" evidence="2">
    <location>
        <begin position="30"/>
        <end position="50"/>
    </location>
</feature>
<evidence type="ECO:0000313" key="4">
    <source>
        <dbReference type="Proteomes" id="UP000193623"/>
    </source>
</evidence>